<feature type="domain" description="Replication factor-A protein 1 N-terminal" evidence="14">
    <location>
        <begin position="10"/>
        <end position="108"/>
    </location>
</feature>
<comment type="subcellular location">
    <subcellularLocation>
        <location evidence="1 12">Nucleus</location>
    </subcellularLocation>
</comment>
<comment type="function">
    <text evidence="12">Component of the replication protein A complex (RPA) required for DNA recombination, repair and replication. The activity of RPA is mediated by single-stranded DNA binding and protein interactions. Probably involved in repair of double-strand DNA breaks (DSBs) induced by genotoxic stresses.</text>
</comment>
<evidence type="ECO:0000259" key="13">
    <source>
        <dbReference type="Pfam" id="PF01336"/>
    </source>
</evidence>
<evidence type="ECO:0000256" key="9">
    <source>
        <dbReference type="ARBA" id="ARBA00023172"/>
    </source>
</evidence>
<feature type="domain" description="DUF6598" evidence="17">
    <location>
        <begin position="1063"/>
        <end position="1296"/>
    </location>
</feature>
<feature type="domain" description="OB" evidence="13">
    <location>
        <begin position="266"/>
        <end position="352"/>
    </location>
</feature>
<dbReference type="InterPro" id="IPR004591">
    <property type="entry name" value="Rfa1"/>
</dbReference>
<evidence type="ECO:0000256" key="11">
    <source>
        <dbReference type="ARBA" id="ARBA00023242"/>
    </source>
</evidence>
<dbReference type="PANTHER" id="PTHR33065:SF64">
    <property type="entry name" value="OS05G0109100 PROTEIN"/>
    <property type="match status" value="1"/>
</dbReference>
<evidence type="ECO:0000256" key="3">
    <source>
        <dbReference type="ARBA" id="ARBA00022705"/>
    </source>
</evidence>
<evidence type="ECO:0000259" key="14">
    <source>
        <dbReference type="Pfam" id="PF04057"/>
    </source>
</evidence>
<organism evidence="18 19">
    <name type="scientific">Eragrostis curvula</name>
    <name type="common">weeping love grass</name>
    <dbReference type="NCBI Taxonomy" id="38414"/>
    <lineage>
        <taxon>Eukaryota</taxon>
        <taxon>Viridiplantae</taxon>
        <taxon>Streptophyta</taxon>
        <taxon>Embryophyta</taxon>
        <taxon>Tracheophyta</taxon>
        <taxon>Spermatophyta</taxon>
        <taxon>Magnoliopsida</taxon>
        <taxon>Liliopsida</taxon>
        <taxon>Poales</taxon>
        <taxon>Poaceae</taxon>
        <taxon>PACMAD clade</taxon>
        <taxon>Chloridoideae</taxon>
        <taxon>Eragrostideae</taxon>
        <taxon>Eragrostidinae</taxon>
        <taxon>Eragrostis</taxon>
    </lineage>
</organism>
<keyword evidence="11 12" id="KW-0539">Nucleus</keyword>
<feature type="domain" description="Replication factor A C-terminal" evidence="15">
    <location>
        <begin position="538"/>
        <end position="686"/>
    </location>
</feature>
<evidence type="ECO:0000256" key="7">
    <source>
        <dbReference type="ARBA" id="ARBA00022833"/>
    </source>
</evidence>
<keyword evidence="8 12" id="KW-0238">DNA-binding</keyword>
<dbReference type="Pfam" id="PF20241">
    <property type="entry name" value="DUF6598"/>
    <property type="match status" value="1"/>
</dbReference>
<dbReference type="CDD" id="cd04477">
    <property type="entry name" value="RPA1N"/>
    <property type="match status" value="1"/>
</dbReference>
<dbReference type="GO" id="GO:0008270">
    <property type="term" value="F:zinc ion binding"/>
    <property type="evidence" value="ECO:0007669"/>
    <property type="project" value="UniProtKB-KW"/>
</dbReference>
<gene>
    <name evidence="18" type="ORF">EJB05_34392</name>
</gene>
<keyword evidence="6 12" id="KW-0863">Zinc-finger</keyword>
<dbReference type="GO" id="GO:0006281">
    <property type="term" value="P:DNA repair"/>
    <property type="evidence" value="ECO:0007669"/>
    <property type="project" value="UniProtKB-KW"/>
</dbReference>
<dbReference type="CDD" id="cd04475">
    <property type="entry name" value="RPA1_DBD_B"/>
    <property type="match status" value="1"/>
</dbReference>
<dbReference type="EMBL" id="RWGY01000029">
    <property type="protein sequence ID" value="TVU18302.1"/>
    <property type="molecule type" value="Genomic_DNA"/>
</dbReference>
<dbReference type="GO" id="GO:0005634">
    <property type="term" value="C:nucleus"/>
    <property type="evidence" value="ECO:0007669"/>
    <property type="project" value="UniProtKB-SubCell"/>
</dbReference>
<reference evidence="18 19" key="1">
    <citation type="journal article" date="2019" name="Sci. Rep.">
        <title>A high-quality genome of Eragrostis curvula grass provides insights into Poaceae evolution and supports new strategies to enhance forage quality.</title>
        <authorList>
            <person name="Carballo J."/>
            <person name="Santos B.A.C.M."/>
            <person name="Zappacosta D."/>
            <person name="Garbus I."/>
            <person name="Selva J.P."/>
            <person name="Gallo C.A."/>
            <person name="Diaz A."/>
            <person name="Albertini E."/>
            <person name="Caccamo M."/>
            <person name="Echenique V."/>
        </authorList>
    </citation>
    <scope>NUCLEOTIDE SEQUENCE [LARGE SCALE GENOMIC DNA]</scope>
    <source>
        <strain evidence="19">cv. Victoria</strain>
        <tissue evidence="18">Leaf</tissue>
    </source>
</reference>
<dbReference type="FunFam" id="2.40.50.140:FF:000041">
    <property type="entry name" value="Replication protein A subunit"/>
    <property type="match status" value="1"/>
</dbReference>
<dbReference type="Pfam" id="PF08646">
    <property type="entry name" value="Rep_fac-A_C"/>
    <property type="match status" value="1"/>
</dbReference>
<dbReference type="CDD" id="cd04476">
    <property type="entry name" value="RPA1_DBD_C"/>
    <property type="match status" value="1"/>
</dbReference>
<protein>
    <recommendedName>
        <fullName evidence="12">Replication protein A subunit</fullName>
    </recommendedName>
</protein>
<keyword evidence="5" id="KW-0227">DNA damage</keyword>
<dbReference type="InterPro" id="IPR004365">
    <property type="entry name" value="NA-bd_OB_tRNA"/>
</dbReference>
<name>A0A5J9U3K2_9POAL</name>
<evidence type="ECO:0000256" key="12">
    <source>
        <dbReference type="RuleBase" id="RU364130"/>
    </source>
</evidence>
<dbReference type="GO" id="GO:0006260">
    <property type="term" value="P:DNA replication"/>
    <property type="evidence" value="ECO:0007669"/>
    <property type="project" value="UniProtKB-KW"/>
</dbReference>
<keyword evidence="3 12" id="KW-0235">DNA replication</keyword>
<evidence type="ECO:0000256" key="2">
    <source>
        <dbReference type="ARBA" id="ARBA00005690"/>
    </source>
</evidence>
<evidence type="ECO:0000259" key="17">
    <source>
        <dbReference type="Pfam" id="PF20241"/>
    </source>
</evidence>
<proteinExistence type="inferred from homology"/>
<comment type="similarity">
    <text evidence="2 12">Belongs to the replication factor A protein 1 family.</text>
</comment>
<evidence type="ECO:0000256" key="4">
    <source>
        <dbReference type="ARBA" id="ARBA00022723"/>
    </source>
</evidence>
<dbReference type="FunFam" id="2.40.50.140:FF:000090">
    <property type="entry name" value="Replication protein A subunit"/>
    <property type="match status" value="1"/>
</dbReference>
<keyword evidence="7 12" id="KW-0862">Zinc</keyword>
<dbReference type="PANTHER" id="PTHR33065">
    <property type="entry name" value="OS07G0486400 PROTEIN"/>
    <property type="match status" value="1"/>
</dbReference>
<dbReference type="Pfam" id="PF01336">
    <property type="entry name" value="tRNA_anti-codon"/>
    <property type="match status" value="1"/>
</dbReference>
<sequence>MGGGGMEVDLTHGAVAAMSRMAEGLRPVLQVADVPRRSVAVAGAGAVRYRLLLSDGVHSQHGVLASSLNRLVWGGDLRRGTVVRVLDYMCSVIRNQRFIIVIQLEILQTECALIGNPIIYEATSTQPTAVSCSGGLGIHEPCVLPGALQVADNSSFVPGQFMLDSSFAPRGEHAVSGLQYGGCYGSVSPNTVDAKMRQLSLDDHQNQKLLVTTTGENFGTGSYGSPLPSSYLLPPSVCKERRCSAINEAPCHLTSVAALNPYKCRWKIKARVTAKTDLRHYSNARGPGKVFSFDLLDAEGGEIRVTCFNMQVDRYFDLIEVDKVYFISRGTLKPADKKYNPLNSDYEIVADDSTSIEICSDDDSRIPKQQYNFRQISEIENMENGSLVDLLGVVTLVGPSATLTRKDGKGIQKRTLQLKDMSDRSVEVTFFGKFCDGEGQELQQLCGSGSNPILALKGCRVSDLSGRSLVTISSTQLKVNPDFPEAERLRQWYLTVGKTTACVSLSQEVSSMGKNHVRKTIAQIKDENLGRSGGPDLITVRATISHVKAHNFCYPACTLEFDGKPCYRKVTRNSDGAWYCDKCTLSSPSCEYRYLLMCQLQDHTGVTYATAFQEAGTKIIGCSAEELFILRDQDEAKWEEIMLGVCWQEYLFNLKVKEETFYGESRTRCDIVGAEKIDASARNHHLLEEIDHRLKGVSGWTPEDASHYIPTVDFSNVKARQSVQTSKNACGIVTSVLEAVYGQSADEFWLQAARNSRMSAPSSGLCKCSSRNDGFMHWSLDTRPFVRDNNWDPCIRMRDSDARVAAVRHSSDQSFPSPVGSVLVASSCVAFLCLDRLQLGGVYKTAFGQGTAASPNLTMVLGVHRGWPELDELPTRVAIACVEPSAVAASLCSDGNGSRLSENHPNWQANLCPDGFHWRSTITNAQIRATGRVIMEAGGSDSGSGWSSLAKDEEEECAGLEPFFFDEATALAEHAAAEEAKERRRMKEERDMKLLARREEARKAVEDRIRDYDPKQGGEYFTRYCFGDLSKFDLDKESRIRPMRYTNRVCKPDESPYELSEALNFLSVKIVSSDVGFPIDVYGTVIARDSIDYKCVYLFRRDRDHCQRLNSEDQSLTLTGPKRGLALIDDAYVEIYLKIKGQGEQQDKELSKGFIVIPGIAHRILQTCEVESESLATRLSTVEVTYGVVKDAVEATFAIEVLQGDYYGEITAWTSSIKNTTLLLHDSNVTGARAGVSIQLSRPVVAVYVKEKLFVKIVDQTRQGKIKHKTVVFTPGVNGGDEREVFVGATKLLVKVTWSIIDL</sequence>
<evidence type="ECO:0000313" key="19">
    <source>
        <dbReference type="Proteomes" id="UP000324897"/>
    </source>
</evidence>
<keyword evidence="9" id="KW-0233">DNA recombination</keyword>
<dbReference type="InterPro" id="IPR047192">
    <property type="entry name" value="Euk_RPA1_DBD_C"/>
</dbReference>
<dbReference type="Pfam" id="PF04057">
    <property type="entry name" value="Rep-A_N"/>
    <property type="match status" value="1"/>
</dbReference>
<evidence type="ECO:0000256" key="5">
    <source>
        <dbReference type="ARBA" id="ARBA00022763"/>
    </source>
</evidence>
<dbReference type="InterPro" id="IPR013955">
    <property type="entry name" value="Rep_factor-A_C"/>
</dbReference>
<keyword evidence="4 12" id="KW-0479">Metal-binding</keyword>
<dbReference type="NCBIfam" id="TIGR00617">
    <property type="entry name" value="rpa1"/>
    <property type="match status" value="1"/>
</dbReference>
<comment type="caution">
    <text evidence="18">The sequence shown here is derived from an EMBL/GenBank/DDBJ whole genome shotgun (WGS) entry which is preliminary data.</text>
</comment>
<dbReference type="FunFam" id="2.40.50.140:FF:000064">
    <property type="entry name" value="Replication protein A subunit"/>
    <property type="match status" value="1"/>
</dbReference>
<evidence type="ECO:0000256" key="1">
    <source>
        <dbReference type="ARBA" id="ARBA00004123"/>
    </source>
</evidence>
<evidence type="ECO:0000259" key="15">
    <source>
        <dbReference type="Pfam" id="PF08646"/>
    </source>
</evidence>
<dbReference type="GO" id="GO:0003677">
    <property type="term" value="F:DNA binding"/>
    <property type="evidence" value="ECO:0007669"/>
    <property type="project" value="UniProtKB-KW"/>
</dbReference>
<dbReference type="InterPro" id="IPR046533">
    <property type="entry name" value="DUF6598"/>
</dbReference>
<evidence type="ECO:0000256" key="10">
    <source>
        <dbReference type="ARBA" id="ARBA00023204"/>
    </source>
</evidence>
<dbReference type="Pfam" id="PF16900">
    <property type="entry name" value="REPA_OB_2"/>
    <property type="match status" value="1"/>
</dbReference>
<dbReference type="Gene3D" id="2.40.50.140">
    <property type="entry name" value="Nucleic acid-binding proteins"/>
    <property type="match status" value="4"/>
</dbReference>
<dbReference type="GO" id="GO:0006310">
    <property type="term" value="P:DNA recombination"/>
    <property type="evidence" value="ECO:0007669"/>
    <property type="project" value="UniProtKB-KW"/>
</dbReference>
<dbReference type="InterPro" id="IPR007199">
    <property type="entry name" value="Rep_factor-A_N"/>
</dbReference>
<keyword evidence="19" id="KW-1185">Reference proteome</keyword>
<evidence type="ECO:0000256" key="6">
    <source>
        <dbReference type="ARBA" id="ARBA00022771"/>
    </source>
</evidence>
<evidence type="ECO:0000313" key="18">
    <source>
        <dbReference type="EMBL" id="TVU18302.1"/>
    </source>
</evidence>
<dbReference type="OrthoDB" id="679191at2759"/>
<feature type="domain" description="Replication protein A OB" evidence="16">
    <location>
        <begin position="376"/>
        <end position="480"/>
    </location>
</feature>
<accession>A0A5J9U3K2</accession>
<comment type="subunit">
    <text evidence="12">Heterotrimer of RPA1, RPA2 and RPA3 (canonical replication protein A complex).</text>
</comment>
<keyword evidence="10" id="KW-0234">DNA repair</keyword>
<evidence type="ECO:0000259" key="16">
    <source>
        <dbReference type="Pfam" id="PF16900"/>
    </source>
</evidence>
<dbReference type="InterPro" id="IPR031657">
    <property type="entry name" value="REPA_OB_2"/>
</dbReference>
<dbReference type="SUPFAM" id="SSF50249">
    <property type="entry name" value="Nucleic acid-binding proteins"/>
    <property type="match status" value="4"/>
</dbReference>
<dbReference type="CDD" id="cd04474">
    <property type="entry name" value="RPA1_DBD_A"/>
    <property type="match status" value="1"/>
</dbReference>
<dbReference type="Proteomes" id="UP000324897">
    <property type="component" value="Chromosome 7"/>
</dbReference>
<dbReference type="Gramene" id="TVU18302">
    <property type="protein sequence ID" value="TVU18302"/>
    <property type="gene ID" value="EJB05_34392"/>
</dbReference>
<evidence type="ECO:0000256" key="8">
    <source>
        <dbReference type="ARBA" id="ARBA00023125"/>
    </source>
</evidence>
<dbReference type="InterPro" id="IPR012340">
    <property type="entry name" value="NA-bd_OB-fold"/>
</dbReference>